<feature type="domain" description="DUF4378" evidence="3">
    <location>
        <begin position="766"/>
        <end position="940"/>
    </location>
</feature>
<feature type="region of interest" description="Disordered" evidence="1">
    <location>
        <begin position="661"/>
        <end position="689"/>
    </location>
</feature>
<evidence type="ECO:0000259" key="4">
    <source>
        <dbReference type="Pfam" id="PF14383"/>
    </source>
</evidence>
<feature type="region of interest" description="Disordered" evidence="1">
    <location>
        <begin position="496"/>
        <end position="539"/>
    </location>
</feature>
<dbReference type="Pfam" id="PF14383">
    <property type="entry name" value="VARLMGL"/>
    <property type="match status" value="1"/>
</dbReference>
<gene>
    <name evidence="5" type="ORF">CDL12_26660</name>
</gene>
<accession>A0A2G9G6B0</accession>
<proteinExistence type="predicted"/>
<dbReference type="PANTHER" id="PTHR46634:SF3">
    <property type="entry name" value="M REDUCTASE II SUBUNIT GAMMA, PUTATIVE (DUF3741)-RELATED"/>
    <property type="match status" value="1"/>
</dbReference>
<name>A0A2G9G6B0_9LAMI</name>
<evidence type="ECO:0000259" key="3">
    <source>
        <dbReference type="Pfam" id="PF14309"/>
    </source>
</evidence>
<feature type="compositionally biased region" description="Polar residues" evidence="1">
    <location>
        <begin position="671"/>
        <end position="680"/>
    </location>
</feature>
<dbReference type="InterPro" id="IPR022212">
    <property type="entry name" value="DUF3741"/>
</dbReference>
<dbReference type="Pfam" id="PF12552">
    <property type="entry name" value="DUF3741"/>
    <property type="match status" value="1"/>
</dbReference>
<organism evidence="5 6">
    <name type="scientific">Handroanthus impetiginosus</name>
    <dbReference type="NCBI Taxonomy" id="429701"/>
    <lineage>
        <taxon>Eukaryota</taxon>
        <taxon>Viridiplantae</taxon>
        <taxon>Streptophyta</taxon>
        <taxon>Embryophyta</taxon>
        <taxon>Tracheophyta</taxon>
        <taxon>Spermatophyta</taxon>
        <taxon>Magnoliopsida</taxon>
        <taxon>eudicotyledons</taxon>
        <taxon>Gunneridae</taxon>
        <taxon>Pentapetalae</taxon>
        <taxon>asterids</taxon>
        <taxon>lamiids</taxon>
        <taxon>Lamiales</taxon>
        <taxon>Bignoniaceae</taxon>
        <taxon>Crescentiina</taxon>
        <taxon>Tabebuia alliance</taxon>
        <taxon>Handroanthus</taxon>
    </lineage>
</organism>
<dbReference type="Proteomes" id="UP000231279">
    <property type="component" value="Unassembled WGS sequence"/>
</dbReference>
<comment type="caution">
    <text evidence="5">The sequence shown here is derived from an EMBL/GenBank/DDBJ whole genome shotgun (WGS) entry which is preliminary data.</text>
</comment>
<evidence type="ECO:0000259" key="2">
    <source>
        <dbReference type="Pfam" id="PF12552"/>
    </source>
</evidence>
<dbReference type="InterPro" id="IPR032795">
    <property type="entry name" value="DUF3741-assoc"/>
</dbReference>
<evidence type="ECO:0000256" key="1">
    <source>
        <dbReference type="SAM" id="MobiDB-lite"/>
    </source>
</evidence>
<dbReference type="EMBL" id="NKXS01006736">
    <property type="protein sequence ID" value="PIN00837.1"/>
    <property type="molecule type" value="Genomic_DNA"/>
</dbReference>
<feature type="compositionally biased region" description="Basic and acidic residues" evidence="1">
    <location>
        <begin position="563"/>
        <end position="576"/>
    </location>
</feature>
<feature type="domain" description="DUF3741" evidence="2">
    <location>
        <begin position="195"/>
        <end position="239"/>
    </location>
</feature>
<evidence type="ECO:0000313" key="6">
    <source>
        <dbReference type="Proteomes" id="UP000231279"/>
    </source>
</evidence>
<evidence type="ECO:0008006" key="7">
    <source>
        <dbReference type="Google" id="ProtNLM"/>
    </source>
</evidence>
<dbReference type="Pfam" id="PF14309">
    <property type="entry name" value="DUF4378"/>
    <property type="match status" value="1"/>
</dbReference>
<keyword evidence="6" id="KW-1185">Reference proteome</keyword>
<dbReference type="PANTHER" id="PTHR46634">
    <property type="entry name" value="M REDUCTASE II SUBUNIT GAMMA, PUTATIVE (DUF3741)-RELATED"/>
    <property type="match status" value="1"/>
</dbReference>
<feature type="domain" description="DUF3741" evidence="4">
    <location>
        <begin position="107"/>
        <end position="122"/>
    </location>
</feature>
<sequence>MEMCCIEMNGIHQNARNRKFEEPYPECFGRMVNLFELNIGVSANRLLNDKPHLDGSPASRRISPSCDPMEEKLLESELKKRRSDGTSMKILIAQEMSKEVESKHDQPNLVAKLMGLDALPQQEPDPAIQRSQPRGHPQNESDIPTSFWEQQNGYFHYVHLNEYKDLCEIKQQLPKSTHQERYRETINDKQMALVRQKFIEAKRLSMDEKLRQSKQFQDALETLSSNKELFLKCLQELNSVFSHPLHSRQSVTTPPETKRITVLRPSKMAESTDSAGVGNKDGKQLKKGAFLQLNGLQKIHPGCPLPKNLKCYEDPTQPTQIVVLKPSPVKTCDVKAVGSPQLEPQRISNEDFLGDVGDDKNQESREIAKEITQQMREKLGRHSRDETLISSVFSSGYVGDESSFNKSEIEHADGDLSDSEVMLPVSRQSWDYVNRLGSPYSFAFSWASCSPESVVCREAKKRLSERWAMMASSRSCQQQRHVRSSSSTLGEMLALSERKKAASPGKEGSSSEEPKDSNSLLVSEQQKEENMDNAPRNLMRSKSVPVFCTEFENRLNEGNSVSDKGKPESSKEDTKARSVTSSFRGKVSSLLSSRNRKPGKDKPLVAKTKDEFHSFPAELCSDITESLSYEGSNHASPRLLELSSKASSSCLIGKESMIFPETGKPVASGNPGENQGQPSPISVLDPPSEEDEHTAALFPLYVKFDQQGAGLPLNSIGSNLIDKSPPIGSIARTLSWNDSYVKTASSDPTGKSLTTQEREDEEQERFFFVKTLLSVAGLQCEVKSNSFLARWHSPESPLDPSLRDKYVDLKDMETLHEARRKQKRSIRKLIFDCVNAELVEIAGYGLDGGQRTVPCFRANNCTSENASSGMVNEVWARMNLLFSGEPRRVSDDCGDDNSLVVERVARKEVVGKGWDDCMRLEMDHLGKDIEGKLVEELVQEAVVELTALWTQGIDWLAIQHSHSLGGRLEFFGVIDVKDFGRTLITCLTFSSLFMFLKSNRNSSSD</sequence>
<feature type="region of interest" description="Disordered" evidence="1">
    <location>
        <begin position="122"/>
        <end position="145"/>
    </location>
</feature>
<dbReference type="InterPro" id="IPR025486">
    <property type="entry name" value="DUF4378"/>
</dbReference>
<dbReference type="STRING" id="429701.A0A2G9G6B0"/>
<dbReference type="OrthoDB" id="1932693at2759"/>
<evidence type="ECO:0000313" key="5">
    <source>
        <dbReference type="EMBL" id="PIN00837.1"/>
    </source>
</evidence>
<protein>
    <recommendedName>
        <fullName evidence="7">DUF3741 domain-containing protein</fullName>
    </recommendedName>
</protein>
<feature type="compositionally biased region" description="Polar residues" evidence="1">
    <location>
        <begin position="577"/>
        <end position="593"/>
    </location>
</feature>
<dbReference type="AlphaFoldDB" id="A0A2G9G6B0"/>
<reference evidence="6" key="1">
    <citation type="journal article" date="2018" name="Gigascience">
        <title>Genome assembly of the Pink Ipe (Handroanthus impetiginosus, Bignoniaceae), a highly valued, ecologically keystone Neotropical timber forest tree.</title>
        <authorList>
            <person name="Silva-Junior O.B."/>
            <person name="Grattapaglia D."/>
            <person name="Novaes E."/>
            <person name="Collevatti R.G."/>
        </authorList>
    </citation>
    <scope>NUCLEOTIDE SEQUENCE [LARGE SCALE GENOMIC DNA]</scope>
    <source>
        <strain evidence="6">cv. UFG-1</strain>
    </source>
</reference>
<feature type="region of interest" description="Disordered" evidence="1">
    <location>
        <begin position="556"/>
        <end position="603"/>
    </location>
</feature>